<evidence type="ECO:0000256" key="1">
    <source>
        <dbReference type="ARBA" id="ARBA00010838"/>
    </source>
</evidence>
<reference evidence="3 4" key="2">
    <citation type="journal article" date="2017" name="Nature">
        <title>The Apostasia genome and the evolution of orchids.</title>
        <authorList>
            <person name="Zhang G.Q."/>
            <person name="Liu K.W."/>
            <person name="Li Z."/>
            <person name="Lohaus R."/>
            <person name="Hsiao Y.Y."/>
            <person name="Niu S.C."/>
            <person name="Wang J.Y."/>
            <person name="Lin Y.C."/>
            <person name="Xu Q."/>
            <person name="Chen L.J."/>
            <person name="Yoshida K."/>
            <person name="Fujiwara S."/>
            <person name="Wang Z.W."/>
            <person name="Zhang Y.Q."/>
            <person name="Mitsuda N."/>
            <person name="Wang M."/>
            <person name="Liu G.H."/>
            <person name="Pecoraro L."/>
            <person name="Huang H.X."/>
            <person name="Xiao X.J."/>
            <person name="Lin M."/>
            <person name="Wu X.Y."/>
            <person name="Wu W.L."/>
            <person name="Chen Y.Y."/>
            <person name="Chang S.B."/>
            <person name="Sakamoto S."/>
            <person name="Ohme-Takagi M."/>
            <person name="Yagi M."/>
            <person name="Zeng S.J."/>
            <person name="Shen C.Y."/>
            <person name="Yeh C.M."/>
            <person name="Luo Y.B."/>
            <person name="Tsai W.C."/>
            <person name="Van de Peer Y."/>
            <person name="Liu Z.J."/>
        </authorList>
    </citation>
    <scope>NUCLEOTIDE SEQUENCE [LARGE SCALE GENOMIC DNA]</scope>
    <source>
        <tissue evidence="3">The whole plant</tissue>
    </source>
</reference>
<evidence type="ECO:0000313" key="3">
    <source>
        <dbReference type="EMBL" id="PKU73874.1"/>
    </source>
</evidence>
<reference evidence="3 4" key="1">
    <citation type="journal article" date="2016" name="Sci. Rep.">
        <title>The Dendrobium catenatum Lindl. genome sequence provides insights into polysaccharide synthase, floral development and adaptive evolution.</title>
        <authorList>
            <person name="Zhang G.Q."/>
            <person name="Xu Q."/>
            <person name="Bian C."/>
            <person name="Tsai W.C."/>
            <person name="Yeh C.M."/>
            <person name="Liu K.W."/>
            <person name="Yoshida K."/>
            <person name="Zhang L.S."/>
            <person name="Chang S.B."/>
            <person name="Chen F."/>
            <person name="Shi Y."/>
            <person name="Su Y.Y."/>
            <person name="Zhang Y.Q."/>
            <person name="Chen L.J."/>
            <person name="Yin Y."/>
            <person name="Lin M."/>
            <person name="Huang H."/>
            <person name="Deng H."/>
            <person name="Wang Z.W."/>
            <person name="Zhu S.L."/>
            <person name="Zhao X."/>
            <person name="Deng C."/>
            <person name="Niu S.C."/>
            <person name="Huang J."/>
            <person name="Wang M."/>
            <person name="Liu G.H."/>
            <person name="Yang H.J."/>
            <person name="Xiao X.J."/>
            <person name="Hsiao Y.Y."/>
            <person name="Wu W.L."/>
            <person name="Chen Y.Y."/>
            <person name="Mitsuda N."/>
            <person name="Ohme-Takagi M."/>
            <person name="Luo Y.B."/>
            <person name="Van de Peer Y."/>
            <person name="Liu Z.J."/>
        </authorList>
    </citation>
    <scope>NUCLEOTIDE SEQUENCE [LARGE SCALE GENOMIC DNA]</scope>
    <source>
        <tissue evidence="3">The whole plant</tissue>
    </source>
</reference>
<gene>
    <name evidence="3" type="primary">BGLU6</name>
    <name evidence="3" type="ORF">MA16_Dca012021</name>
</gene>
<dbReference type="AlphaFoldDB" id="A0A2I0WDX9"/>
<dbReference type="Gene3D" id="3.20.20.80">
    <property type="entry name" value="Glycosidases"/>
    <property type="match status" value="1"/>
</dbReference>
<dbReference type="Proteomes" id="UP000233837">
    <property type="component" value="Unassembled WGS sequence"/>
</dbReference>
<protein>
    <submittedName>
        <fullName evidence="3">Beta-glucosidase 6</fullName>
    </submittedName>
</protein>
<sequence>MVVASSISKHVLRFNEEIKIPVAGGILGDNDLTNPSPNMVGSSLVDLLPLNPININESRVAMSSTSLLVNSIGADVVGADGVCLNPNPISSLVGTIFVSNPSSSILSPAAPVSYAAACSSNSLVVNGGLMVYGAIEDDNSVSLVDCGDESLADLGEAGGMVPLVEVPISFISNANMLAHFARDSVRWQCDWLHDDMSSARGEDIIKSNLETCSLNNYVRHHKWKSKKTLISLLEVLWLWCCFGCFAEMDLEQDYDETVLDFSNADVAVDQYHRYEEDVQLLADIGMDAYRFSFIWSRIFSNGIGQVNQAVIDHYNKLIDALLAKGIKPYVTLFHSDLPQALEDRCSGWLSTQTINDFAAYADTCFNAFGDRVKDWITFNERHTLAIQGYDVGLQALGHCSILLHLLCRGGNSRTEPYIVAHNILLTHATDVNIYKRKYKAVQKGSIGMSFDVMWFSSGEYEEIRRKSWRTTTETLKNSEGITG</sequence>
<dbReference type="GO" id="GO:0005975">
    <property type="term" value="P:carbohydrate metabolic process"/>
    <property type="evidence" value="ECO:0007669"/>
    <property type="project" value="InterPro"/>
</dbReference>
<comment type="similarity">
    <text evidence="1 2">Belongs to the glycosyl hydrolase 1 family.</text>
</comment>
<dbReference type="STRING" id="906689.A0A2I0WDX9"/>
<dbReference type="EMBL" id="KZ502719">
    <property type="protein sequence ID" value="PKU73874.1"/>
    <property type="molecule type" value="Genomic_DNA"/>
</dbReference>
<dbReference type="SUPFAM" id="SSF51445">
    <property type="entry name" value="(Trans)glycosidases"/>
    <property type="match status" value="1"/>
</dbReference>
<dbReference type="PANTHER" id="PTHR10353:SF302">
    <property type="entry name" value="BETA-GLUCOSIDASE 40"/>
    <property type="match status" value="1"/>
</dbReference>
<dbReference type="PANTHER" id="PTHR10353">
    <property type="entry name" value="GLYCOSYL HYDROLASE"/>
    <property type="match status" value="1"/>
</dbReference>
<dbReference type="InterPro" id="IPR017853">
    <property type="entry name" value="GH"/>
</dbReference>
<evidence type="ECO:0000313" key="4">
    <source>
        <dbReference type="Proteomes" id="UP000233837"/>
    </source>
</evidence>
<keyword evidence="4" id="KW-1185">Reference proteome</keyword>
<dbReference type="Pfam" id="PF00232">
    <property type="entry name" value="Glyco_hydro_1"/>
    <property type="match status" value="1"/>
</dbReference>
<proteinExistence type="inferred from homology"/>
<evidence type="ECO:0000256" key="2">
    <source>
        <dbReference type="RuleBase" id="RU003690"/>
    </source>
</evidence>
<dbReference type="InterPro" id="IPR001360">
    <property type="entry name" value="Glyco_hydro_1"/>
</dbReference>
<organism evidence="3 4">
    <name type="scientific">Dendrobium catenatum</name>
    <dbReference type="NCBI Taxonomy" id="906689"/>
    <lineage>
        <taxon>Eukaryota</taxon>
        <taxon>Viridiplantae</taxon>
        <taxon>Streptophyta</taxon>
        <taxon>Embryophyta</taxon>
        <taxon>Tracheophyta</taxon>
        <taxon>Spermatophyta</taxon>
        <taxon>Magnoliopsida</taxon>
        <taxon>Liliopsida</taxon>
        <taxon>Asparagales</taxon>
        <taxon>Orchidaceae</taxon>
        <taxon>Epidendroideae</taxon>
        <taxon>Malaxideae</taxon>
        <taxon>Dendrobiinae</taxon>
        <taxon>Dendrobium</taxon>
    </lineage>
</organism>
<dbReference type="GO" id="GO:0008422">
    <property type="term" value="F:beta-glucosidase activity"/>
    <property type="evidence" value="ECO:0007669"/>
    <property type="project" value="UniProtKB-ARBA"/>
</dbReference>
<accession>A0A2I0WDX9</accession>
<name>A0A2I0WDX9_9ASPA</name>